<gene>
    <name evidence="9" type="ORF">COCNU_09G002460</name>
</gene>
<dbReference type="PANTHER" id="PTHR30075:SF2">
    <property type="entry name" value="GLYCINE--TRNA LIGASE, CHLOROPLASTIC_MITOCHONDRIAL 2"/>
    <property type="match status" value="1"/>
</dbReference>
<keyword evidence="10" id="KW-1185">Reference proteome</keyword>
<proteinExistence type="inferred from homology"/>
<dbReference type="PANTHER" id="PTHR30075">
    <property type="entry name" value="GLYCYL-TRNA SYNTHETASE"/>
    <property type="match status" value="1"/>
</dbReference>
<dbReference type="InterPro" id="IPR006194">
    <property type="entry name" value="Gly-tRNA-synth_heterodimer"/>
</dbReference>
<dbReference type="GO" id="GO:0006426">
    <property type="term" value="P:glycyl-tRNA aminoacylation"/>
    <property type="evidence" value="ECO:0007669"/>
    <property type="project" value="InterPro"/>
</dbReference>
<reference evidence="9" key="2">
    <citation type="submission" date="2019-07" db="EMBL/GenBank/DDBJ databases">
        <authorList>
            <person name="Yang Y."/>
            <person name="Bocs S."/>
            <person name="Baudouin L."/>
        </authorList>
    </citation>
    <scope>NUCLEOTIDE SEQUENCE</scope>
    <source>
        <tissue evidence="9">Spear leaf of Hainan Tall coconut</tissue>
    </source>
</reference>
<name>A0A8K0N752_COCNU</name>
<evidence type="ECO:0000313" key="9">
    <source>
        <dbReference type="EMBL" id="KAG1360783.1"/>
    </source>
</evidence>
<evidence type="ECO:0000256" key="8">
    <source>
        <dbReference type="ARBA" id="ARBA00047937"/>
    </source>
</evidence>
<keyword evidence="3 9" id="KW-0436">Ligase</keyword>
<keyword evidence="6" id="KW-0648">Protein biosynthesis</keyword>
<keyword evidence="5" id="KW-0067">ATP-binding</keyword>
<comment type="caution">
    <text evidence="9">The sequence shown here is derived from an EMBL/GenBank/DDBJ whole genome shotgun (WGS) entry which is preliminary data.</text>
</comment>
<dbReference type="EMBL" id="CM017880">
    <property type="protein sequence ID" value="KAG1360783.1"/>
    <property type="molecule type" value="Genomic_DNA"/>
</dbReference>
<evidence type="ECO:0000256" key="3">
    <source>
        <dbReference type="ARBA" id="ARBA00022598"/>
    </source>
</evidence>
<dbReference type="GO" id="GO:0009570">
    <property type="term" value="C:chloroplast stroma"/>
    <property type="evidence" value="ECO:0007669"/>
    <property type="project" value="TreeGrafter"/>
</dbReference>
<evidence type="ECO:0000256" key="7">
    <source>
        <dbReference type="ARBA" id="ARBA00023146"/>
    </source>
</evidence>
<comment type="similarity">
    <text evidence="1">Belongs to the class-II aminoacyl-tRNA synthetase family.</text>
</comment>
<dbReference type="InterPro" id="IPR015944">
    <property type="entry name" value="Gly-tRNA-synth_bsu"/>
</dbReference>
<comment type="catalytic activity">
    <reaction evidence="8">
        <text>tRNA(Gly) + glycine + ATP = glycyl-tRNA(Gly) + AMP + diphosphate</text>
        <dbReference type="Rhea" id="RHEA:16013"/>
        <dbReference type="Rhea" id="RHEA-COMP:9664"/>
        <dbReference type="Rhea" id="RHEA-COMP:9683"/>
        <dbReference type="ChEBI" id="CHEBI:30616"/>
        <dbReference type="ChEBI" id="CHEBI:33019"/>
        <dbReference type="ChEBI" id="CHEBI:57305"/>
        <dbReference type="ChEBI" id="CHEBI:78442"/>
        <dbReference type="ChEBI" id="CHEBI:78522"/>
        <dbReference type="ChEBI" id="CHEBI:456215"/>
        <dbReference type="EC" id="6.1.1.14"/>
    </reaction>
</comment>
<sequence length="252" mass="27942">MDPSIFFLIHLFFSIHPSSNPSFIPNIGLMSVSSLLDSLVGLFGAGCQPSSTNDPFGLRRISYGLVQVLVENKKNLDLRNALSLVADVQPMKIDTNIINDVDKGISAEIVRSILAERANWPCLAAQSAMEMEVLSRGDIFAKVIEAYSRPTRIIRGKDINADLEVNEAAFEKNEERALWRAYLAVATKIHPGVDIDSFVMASLLLLQPLEDFFDNVFVMVEDQKIRNNRLALLKRIADLPKGIADLSILPGF</sequence>
<evidence type="ECO:0000313" key="10">
    <source>
        <dbReference type="Proteomes" id="UP000797356"/>
    </source>
</evidence>
<dbReference type="AlphaFoldDB" id="A0A8K0N752"/>
<dbReference type="OrthoDB" id="1545at2759"/>
<dbReference type="PROSITE" id="PS50861">
    <property type="entry name" value="AA_TRNA_LIGASE_II_GLYAB"/>
    <property type="match status" value="1"/>
</dbReference>
<reference evidence="9" key="1">
    <citation type="journal article" date="2017" name="Gigascience">
        <title>The genome draft of coconut (Cocos nucifera).</title>
        <authorList>
            <person name="Xiao Y."/>
            <person name="Xu P."/>
            <person name="Fan H."/>
            <person name="Baudouin L."/>
            <person name="Xia W."/>
            <person name="Bocs S."/>
            <person name="Xu J."/>
            <person name="Li Q."/>
            <person name="Guo A."/>
            <person name="Zhou L."/>
            <person name="Li J."/>
            <person name="Wu Y."/>
            <person name="Ma Z."/>
            <person name="Armero A."/>
            <person name="Issali A.E."/>
            <person name="Liu N."/>
            <person name="Peng M."/>
            <person name="Yang Y."/>
        </authorList>
    </citation>
    <scope>NUCLEOTIDE SEQUENCE</scope>
    <source>
        <tissue evidence="9">Spear leaf of Hainan Tall coconut</tissue>
    </source>
</reference>
<evidence type="ECO:0000256" key="4">
    <source>
        <dbReference type="ARBA" id="ARBA00022741"/>
    </source>
</evidence>
<evidence type="ECO:0000256" key="6">
    <source>
        <dbReference type="ARBA" id="ARBA00022917"/>
    </source>
</evidence>
<dbReference type="GO" id="GO:0004820">
    <property type="term" value="F:glycine-tRNA ligase activity"/>
    <property type="evidence" value="ECO:0007669"/>
    <property type="project" value="UniProtKB-EC"/>
</dbReference>
<evidence type="ECO:0000256" key="5">
    <source>
        <dbReference type="ARBA" id="ARBA00022840"/>
    </source>
</evidence>
<dbReference type="GO" id="GO:0005739">
    <property type="term" value="C:mitochondrion"/>
    <property type="evidence" value="ECO:0007669"/>
    <property type="project" value="TreeGrafter"/>
</dbReference>
<keyword evidence="4" id="KW-0547">Nucleotide-binding</keyword>
<dbReference type="GO" id="GO:0005524">
    <property type="term" value="F:ATP binding"/>
    <property type="evidence" value="ECO:0007669"/>
    <property type="project" value="UniProtKB-KW"/>
</dbReference>
<dbReference type="Pfam" id="PF02092">
    <property type="entry name" value="tRNA_synt_2f"/>
    <property type="match status" value="1"/>
</dbReference>
<organism evidence="9 10">
    <name type="scientific">Cocos nucifera</name>
    <name type="common">Coconut palm</name>
    <dbReference type="NCBI Taxonomy" id="13894"/>
    <lineage>
        <taxon>Eukaryota</taxon>
        <taxon>Viridiplantae</taxon>
        <taxon>Streptophyta</taxon>
        <taxon>Embryophyta</taxon>
        <taxon>Tracheophyta</taxon>
        <taxon>Spermatophyta</taxon>
        <taxon>Magnoliopsida</taxon>
        <taxon>Liliopsida</taxon>
        <taxon>Arecaceae</taxon>
        <taxon>Arecoideae</taxon>
        <taxon>Cocoseae</taxon>
        <taxon>Attaleinae</taxon>
        <taxon>Cocos</taxon>
    </lineage>
</organism>
<evidence type="ECO:0000256" key="2">
    <source>
        <dbReference type="ARBA" id="ARBA00012829"/>
    </source>
</evidence>
<dbReference type="Proteomes" id="UP000797356">
    <property type="component" value="Chromosome 9"/>
</dbReference>
<evidence type="ECO:0000256" key="1">
    <source>
        <dbReference type="ARBA" id="ARBA00008226"/>
    </source>
</evidence>
<keyword evidence="7" id="KW-0030">Aminoacyl-tRNA synthetase</keyword>
<accession>A0A8K0N752</accession>
<dbReference type="EC" id="6.1.1.14" evidence="2"/>
<protein>
    <recommendedName>
        <fullName evidence="2">glycine--tRNA ligase</fullName>
        <ecNumber evidence="2">6.1.1.14</ecNumber>
    </recommendedName>
</protein>